<proteinExistence type="predicted"/>
<dbReference type="PROSITE" id="PS50887">
    <property type="entry name" value="GGDEF"/>
    <property type="match status" value="1"/>
</dbReference>
<dbReference type="Gene3D" id="3.30.70.270">
    <property type="match status" value="1"/>
</dbReference>
<name>A0A172UTI4_9MYCO</name>
<feature type="transmembrane region" description="Helical" evidence="1">
    <location>
        <begin position="143"/>
        <end position="163"/>
    </location>
</feature>
<dbReference type="KEGG" id="madi:A7U43_25895"/>
<feature type="domain" description="GGDEF" evidence="2">
    <location>
        <begin position="234"/>
        <end position="361"/>
    </location>
</feature>
<protein>
    <recommendedName>
        <fullName evidence="2">GGDEF domain-containing protein</fullName>
    </recommendedName>
</protein>
<feature type="transmembrane region" description="Helical" evidence="1">
    <location>
        <begin position="169"/>
        <end position="191"/>
    </location>
</feature>
<sequence>MTSPSRASTTFRDWWNDPVDHYWVLNFLRPRGYLRPLRLLIGMGGVVMGVALVLVQFTPLTEPVALSRAIVTALTVAAFAWPVYWYFFPWPSARTSITLFILTDIGIALACATHGGPLAAMSTTSLFAVTGIYIVFFHGPRAAVVHLSIATVTVLGVAVWLAASGAPAAVPLAICKALVSLLVTVGILPFAQFGFWLIRNSSVESLVDELTTLANRRGLQDYVWRLKPRAGQPHPICVFVIDLDQFKGINDRHGHAVGDQVLVQTAARLRDALPRRAFIARTGGEEFVVIAHLPAGEATEVGERLRAAVAAGGPPTVSASVGVVCGQLDSADDFDPLLELADAAMYAAKRDGGDRLAVIEP</sequence>
<dbReference type="SMART" id="SM00267">
    <property type="entry name" value="GGDEF"/>
    <property type="match status" value="1"/>
</dbReference>
<dbReference type="PANTHER" id="PTHR45138">
    <property type="entry name" value="REGULATORY COMPONENTS OF SENSORY TRANSDUCTION SYSTEM"/>
    <property type="match status" value="1"/>
</dbReference>
<keyword evidence="1" id="KW-0812">Transmembrane</keyword>
<dbReference type="NCBIfam" id="TIGR00254">
    <property type="entry name" value="GGDEF"/>
    <property type="match status" value="1"/>
</dbReference>
<dbReference type="InterPro" id="IPR029787">
    <property type="entry name" value="Nucleotide_cyclase"/>
</dbReference>
<dbReference type="PANTHER" id="PTHR45138:SF9">
    <property type="entry name" value="DIGUANYLATE CYCLASE DGCM-RELATED"/>
    <property type="match status" value="1"/>
</dbReference>
<keyword evidence="4" id="KW-1185">Reference proteome</keyword>
<keyword evidence="1" id="KW-0472">Membrane</keyword>
<dbReference type="Pfam" id="PF00990">
    <property type="entry name" value="GGDEF"/>
    <property type="match status" value="1"/>
</dbReference>
<feature type="transmembrane region" description="Helical" evidence="1">
    <location>
        <begin position="95"/>
        <end position="112"/>
    </location>
</feature>
<feature type="transmembrane region" description="Helical" evidence="1">
    <location>
        <begin position="118"/>
        <end position="136"/>
    </location>
</feature>
<dbReference type="AlphaFoldDB" id="A0A172UTI4"/>
<gene>
    <name evidence="3" type="ORF">A7U43_25895</name>
</gene>
<dbReference type="STRING" id="1682113.A7U43_25895"/>
<dbReference type="CDD" id="cd01949">
    <property type="entry name" value="GGDEF"/>
    <property type="match status" value="1"/>
</dbReference>
<dbReference type="GO" id="GO:0005886">
    <property type="term" value="C:plasma membrane"/>
    <property type="evidence" value="ECO:0007669"/>
    <property type="project" value="TreeGrafter"/>
</dbReference>
<feature type="transmembrane region" description="Helical" evidence="1">
    <location>
        <begin position="69"/>
        <end position="88"/>
    </location>
</feature>
<dbReference type="Proteomes" id="UP000077143">
    <property type="component" value="Chromosome"/>
</dbReference>
<dbReference type="GO" id="GO:0043709">
    <property type="term" value="P:cell adhesion involved in single-species biofilm formation"/>
    <property type="evidence" value="ECO:0007669"/>
    <property type="project" value="TreeGrafter"/>
</dbReference>
<dbReference type="InterPro" id="IPR000160">
    <property type="entry name" value="GGDEF_dom"/>
</dbReference>
<dbReference type="GO" id="GO:0052621">
    <property type="term" value="F:diguanylate cyclase activity"/>
    <property type="evidence" value="ECO:0007669"/>
    <property type="project" value="TreeGrafter"/>
</dbReference>
<dbReference type="RefSeq" id="WP_068000747.1">
    <property type="nucleotide sequence ID" value="NZ_CP015596.1"/>
</dbReference>
<dbReference type="GO" id="GO:1902201">
    <property type="term" value="P:negative regulation of bacterial-type flagellum-dependent cell motility"/>
    <property type="evidence" value="ECO:0007669"/>
    <property type="project" value="TreeGrafter"/>
</dbReference>
<keyword evidence="1" id="KW-1133">Transmembrane helix</keyword>
<dbReference type="SUPFAM" id="SSF55073">
    <property type="entry name" value="Nucleotide cyclase"/>
    <property type="match status" value="1"/>
</dbReference>
<accession>A0A172UTI4</accession>
<dbReference type="OrthoDB" id="23692at2"/>
<feature type="transmembrane region" description="Helical" evidence="1">
    <location>
        <begin position="37"/>
        <end position="57"/>
    </location>
</feature>
<evidence type="ECO:0000259" key="2">
    <source>
        <dbReference type="PROSITE" id="PS50887"/>
    </source>
</evidence>
<dbReference type="InterPro" id="IPR043128">
    <property type="entry name" value="Rev_trsase/Diguanyl_cyclase"/>
</dbReference>
<evidence type="ECO:0000313" key="4">
    <source>
        <dbReference type="Proteomes" id="UP000077143"/>
    </source>
</evidence>
<evidence type="ECO:0000313" key="3">
    <source>
        <dbReference type="EMBL" id="ANE82230.1"/>
    </source>
</evidence>
<dbReference type="EMBL" id="CP015596">
    <property type="protein sequence ID" value="ANE82230.1"/>
    <property type="molecule type" value="Genomic_DNA"/>
</dbReference>
<reference evidence="3 4" key="1">
    <citation type="submission" date="2016-05" db="EMBL/GenBank/DDBJ databases">
        <title>Complete genome sequence of a phthalic acid esters degrading Mycobacterium sp. YC-RL4.</title>
        <authorList>
            <person name="Ren L."/>
            <person name="Fan S."/>
            <person name="Ruth N."/>
            <person name="Jia Y."/>
            <person name="Wang J."/>
            <person name="Qiao C."/>
        </authorList>
    </citation>
    <scope>NUCLEOTIDE SEQUENCE [LARGE SCALE GENOMIC DNA]</scope>
    <source>
        <strain evidence="3 4">YC-RL4</strain>
    </source>
</reference>
<dbReference type="InterPro" id="IPR050469">
    <property type="entry name" value="Diguanylate_Cyclase"/>
</dbReference>
<evidence type="ECO:0000256" key="1">
    <source>
        <dbReference type="SAM" id="Phobius"/>
    </source>
</evidence>
<organism evidence="3 4">
    <name type="scientific">Mycobacterium adipatum</name>
    <dbReference type="NCBI Taxonomy" id="1682113"/>
    <lineage>
        <taxon>Bacteria</taxon>
        <taxon>Bacillati</taxon>
        <taxon>Actinomycetota</taxon>
        <taxon>Actinomycetes</taxon>
        <taxon>Mycobacteriales</taxon>
        <taxon>Mycobacteriaceae</taxon>
        <taxon>Mycobacterium</taxon>
    </lineage>
</organism>